<evidence type="ECO:0000313" key="1">
    <source>
        <dbReference type="EMBL" id="GAI33942.1"/>
    </source>
</evidence>
<dbReference type="InterPro" id="IPR036866">
    <property type="entry name" value="RibonucZ/Hydroxyglut_hydro"/>
</dbReference>
<dbReference type="PANTHER" id="PTHR43546">
    <property type="entry name" value="UPF0173 METAL-DEPENDENT HYDROLASE MJ1163-RELATED"/>
    <property type="match status" value="1"/>
</dbReference>
<dbReference type="SUPFAM" id="SSF56281">
    <property type="entry name" value="Metallo-hydrolase/oxidoreductase"/>
    <property type="match status" value="1"/>
</dbReference>
<dbReference type="Gene3D" id="3.60.15.10">
    <property type="entry name" value="Ribonuclease Z/Hydroxyacylglutathione hydrolase-like"/>
    <property type="match status" value="1"/>
</dbReference>
<reference evidence="1" key="1">
    <citation type="journal article" date="2014" name="Front. Microbiol.">
        <title>High frequency of phylogenetically diverse reductive dehalogenase-homologous genes in deep subseafloor sedimentary metagenomes.</title>
        <authorList>
            <person name="Kawai M."/>
            <person name="Futagami T."/>
            <person name="Toyoda A."/>
            <person name="Takaki Y."/>
            <person name="Nishi S."/>
            <person name="Hori S."/>
            <person name="Arai W."/>
            <person name="Tsubouchi T."/>
            <person name="Morono Y."/>
            <person name="Uchiyama I."/>
            <person name="Ito T."/>
            <person name="Fujiyama A."/>
            <person name="Inagaki F."/>
            <person name="Takami H."/>
        </authorList>
    </citation>
    <scope>NUCLEOTIDE SEQUENCE</scope>
    <source>
        <strain evidence="1">Expedition CK06-06</strain>
    </source>
</reference>
<proteinExistence type="predicted"/>
<gene>
    <name evidence="1" type="ORF">S06H3_45531</name>
</gene>
<name>X1MQK7_9ZZZZ</name>
<dbReference type="AlphaFoldDB" id="X1MQK7"/>
<evidence type="ECO:0008006" key="2">
    <source>
        <dbReference type="Google" id="ProtNLM"/>
    </source>
</evidence>
<feature type="non-terminal residue" evidence="1">
    <location>
        <position position="1"/>
    </location>
</feature>
<protein>
    <recommendedName>
        <fullName evidence="2">Metallo-beta-lactamase domain-containing protein</fullName>
    </recommendedName>
</protein>
<comment type="caution">
    <text evidence="1">The sequence shown here is derived from an EMBL/GenBank/DDBJ whole genome shotgun (WGS) entry which is preliminary data.</text>
</comment>
<accession>X1MQK7</accession>
<dbReference type="InterPro" id="IPR050114">
    <property type="entry name" value="UPF0173_UPF0282_UlaG_hydrolase"/>
</dbReference>
<organism evidence="1">
    <name type="scientific">marine sediment metagenome</name>
    <dbReference type="NCBI Taxonomy" id="412755"/>
    <lineage>
        <taxon>unclassified sequences</taxon>
        <taxon>metagenomes</taxon>
        <taxon>ecological metagenomes</taxon>
    </lineage>
</organism>
<dbReference type="PANTHER" id="PTHR43546:SF4">
    <property type="entry name" value="UPF0282 PROTEIN MJ1629"/>
    <property type="match status" value="1"/>
</dbReference>
<sequence length="237" mass="27233">DILTISHYHFDHYVPSFEDWTWTWSSPELAERLYRGKLILAKDIHSDINLSQRKRGYMFQKLNSKITKEIQVADGKKFEFSRTTLEFSKPVFHGAADSQLGYVLMLTVRTPVCSFMHASDVQGPIDEEALRLILKQRPDMLVMGGPPLYLKNFKIDEESLANALNNMVKIVKAIPLTVIDHHILRSLDYKEYLTPVFAEAEKSGHRVISASELVGQEPQLLEAKRKELHARGPMKRE</sequence>
<dbReference type="EMBL" id="BARV01028440">
    <property type="protein sequence ID" value="GAI33942.1"/>
    <property type="molecule type" value="Genomic_DNA"/>
</dbReference>